<dbReference type="SMART" id="SM00131">
    <property type="entry name" value="KU"/>
    <property type="match status" value="1"/>
</dbReference>
<evidence type="ECO:0000259" key="14">
    <source>
        <dbReference type="PROSITE" id="PS51020"/>
    </source>
</evidence>
<keyword evidence="10" id="KW-0325">Glycoprotein</keyword>
<name>A0A0J7L7L3_LASNI</name>
<evidence type="ECO:0000259" key="13">
    <source>
        <dbReference type="PROSITE" id="PS51019"/>
    </source>
</evidence>
<dbReference type="EMBL" id="LBMM01000271">
    <property type="protein sequence ID" value="KMR02224.1"/>
    <property type="molecule type" value="Genomic_DNA"/>
</dbReference>
<dbReference type="Gene3D" id="2.60.40.2130">
    <property type="entry name" value="F-spondin domain"/>
    <property type="match status" value="2"/>
</dbReference>
<dbReference type="Proteomes" id="UP000036403">
    <property type="component" value="Unassembled WGS sequence"/>
</dbReference>
<organism evidence="15 16">
    <name type="scientific">Lasius niger</name>
    <name type="common">Black garden ant</name>
    <dbReference type="NCBI Taxonomy" id="67767"/>
    <lineage>
        <taxon>Eukaryota</taxon>
        <taxon>Metazoa</taxon>
        <taxon>Ecdysozoa</taxon>
        <taxon>Arthropoda</taxon>
        <taxon>Hexapoda</taxon>
        <taxon>Insecta</taxon>
        <taxon>Pterygota</taxon>
        <taxon>Neoptera</taxon>
        <taxon>Endopterygota</taxon>
        <taxon>Hymenoptera</taxon>
        <taxon>Apocrita</taxon>
        <taxon>Aculeata</taxon>
        <taxon>Formicoidea</taxon>
        <taxon>Formicidae</taxon>
        <taxon>Formicinae</taxon>
        <taxon>Lasius</taxon>
        <taxon>Lasius</taxon>
    </lineage>
</organism>
<evidence type="ECO:0000256" key="4">
    <source>
        <dbReference type="ARBA" id="ARBA00022530"/>
    </source>
</evidence>
<dbReference type="GO" id="GO:0004867">
    <property type="term" value="F:serine-type endopeptidase inhibitor activity"/>
    <property type="evidence" value="ECO:0007669"/>
    <property type="project" value="InterPro"/>
</dbReference>
<dbReference type="Gene3D" id="2.20.100.10">
    <property type="entry name" value="Thrombospondin type-1 (TSP1) repeat"/>
    <property type="match status" value="3"/>
</dbReference>
<keyword evidence="4" id="KW-0272">Extracellular matrix</keyword>
<dbReference type="Pfam" id="PF02014">
    <property type="entry name" value="Reeler"/>
    <property type="match status" value="1"/>
</dbReference>
<evidence type="ECO:0000313" key="15">
    <source>
        <dbReference type="EMBL" id="KMR02224.1"/>
    </source>
</evidence>
<evidence type="ECO:0000256" key="11">
    <source>
        <dbReference type="ARBA" id="ARBA00030964"/>
    </source>
</evidence>
<dbReference type="InterPro" id="IPR038678">
    <property type="entry name" value="Spondin_N_sf"/>
</dbReference>
<dbReference type="CDD" id="cd08544">
    <property type="entry name" value="Reeler"/>
    <property type="match status" value="1"/>
</dbReference>
<evidence type="ECO:0000256" key="9">
    <source>
        <dbReference type="ARBA" id="ARBA00023157"/>
    </source>
</evidence>
<dbReference type="InterPro" id="IPR051418">
    <property type="entry name" value="Spondin/Thrombospondin_T1"/>
</dbReference>
<dbReference type="PRINTS" id="PR00759">
    <property type="entry name" value="BASICPTASE"/>
</dbReference>
<dbReference type="Pfam" id="PF00014">
    <property type="entry name" value="Kunitz_BPTI"/>
    <property type="match status" value="1"/>
</dbReference>
<keyword evidence="5" id="KW-0479">Metal-binding</keyword>
<dbReference type="InterPro" id="IPR044004">
    <property type="entry name" value="TSP1_spondin_dom"/>
</dbReference>
<dbReference type="Gene3D" id="2.60.40.4060">
    <property type="entry name" value="Reeler domain"/>
    <property type="match status" value="1"/>
</dbReference>
<evidence type="ECO:0000256" key="6">
    <source>
        <dbReference type="ARBA" id="ARBA00022729"/>
    </source>
</evidence>
<dbReference type="Pfam" id="PF19028">
    <property type="entry name" value="TSP1_spondin"/>
    <property type="match status" value="1"/>
</dbReference>
<dbReference type="InterPro" id="IPR042307">
    <property type="entry name" value="Reeler_sf"/>
</dbReference>
<dbReference type="PANTHER" id="PTHR11311:SF16">
    <property type="entry name" value="SPONDIN-1"/>
    <property type="match status" value="1"/>
</dbReference>
<proteinExistence type="predicted"/>
<dbReference type="SUPFAM" id="SSF57362">
    <property type="entry name" value="BPTI-like"/>
    <property type="match status" value="1"/>
</dbReference>
<dbReference type="Gene3D" id="4.10.410.10">
    <property type="entry name" value="Pancreatic trypsin inhibitor Kunitz domain"/>
    <property type="match status" value="1"/>
</dbReference>
<dbReference type="GO" id="GO:0046872">
    <property type="term" value="F:metal ion binding"/>
    <property type="evidence" value="ECO:0007669"/>
    <property type="project" value="UniProtKB-KW"/>
</dbReference>
<dbReference type="STRING" id="67767.A0A0J7L7L3"/>
<dbReference type="AlphaFoldDB" id="A0A0J7L7L3"/>
<sequence length="706" mass="79682">MHRKFTRFLISAEAENANETADVGVFDLQDDALTKFADNCANAIVETSMVSKEEIAVVWTSPLSPPTEGCILIRATVLETPDTWYMDDSNLVLNMCQDSKAEADREDPVLAECCACDEAKYEVTFEGLWSRNTHPKVIKTENPSPDWIVGVSGLELCLPNCSWLIRKELNLYPYDAGTDDGITYLSPDSPTEPQEPIRRITSTFPNDSRSPFYDPSGLDMKPLAKLYLNRQRLYEKTCDDAGDTLADAEACKVTSWGEWSTCSVTCGRGTQLRQRHFRDEAAANANKCNTPLTDRRPCYNAQSPYCTGNGRHDGLLDSEKCELTTWSSWSSCSSTCGEGSRTRSRNFRQKKYRKQCKAVPNGPELQQSLDCENEPCEGEDMEEVRQRLNHLNVDDEDEDYAGERADRTGEIIEEWLQRCPGDRYTEWSIWSPCSSSCGPGVKLRSRLHKGIYSGLNKDDGDSHEECKVQQASCVAEIPDCHFSREEAEKICSEPMEKGRCNSNILRAHFDKQTGRCHLFSYSGCDGNRNNFPTEQDCNNVCGNFQRELKANQSAIMKNLKVSLSSVLSYHIPVQEQRSAKAKRAQHGDNLFYAKVIRHSSNEYQSNIYKANFLIMLLRKTVLKGNLKIIKINVKCTDISASLKIISVLFLTEKEDFKGIQAGSQIMESSENSKVDCQVSEWSKWSRCESCRGYTISTRGTLYKVME</sequence>
<gene>
    <name evidence="15" type="ORF">RF55_886</name>
</gene>
<evidence type="ECO:0000256" key="10">
    <source>
        <dbReference type="ARBA" id="ARBA00023180"/>
    </source>
</evidence>
<dbReference type="PROSITE" id="PS00280">
    <property type="entry name" value="BPTI_KUNITZ_1"/>
    <property type="match status" value="1"/>
</dbReference>
<dbReference type="GO" id="GO:0007155">
    <property type="term" value="P:cell adhesion"/>
    <property type="evidence" value="ECO:0007669"/>
    <property type="project" value="UniProtKB-KW"/>
</dbReference>
<reference evidence="15 16" key="1">
    <citation type="submission" date="2015-04" db="EMBL/GenBank/DDBJ databases">
        <title>Lasius niger genome sequencing.</title>
        <authorList>
            <person name="Konorov E.A."/>
            <person name="Nikitin M.A."/>
            <person name="Kirill M.V."/>
            <person name="Chang P."/>
        </authorList>
    </citation>
    <scope>NUCLEOTIDE SEQUENCE [LARGE SCALE GENOMIC DNA]</scope>
    <source>
        <tissue evidence="15">Whole</tissue>
    </source>
</reference>
<evidence type="ECO:0000259" key="12">
    <source>
        <dbReference type="PROSITE" id="PS50279"/>
    </source>
</evidence>
<evidence type="ECO:0000313" key="16">
    <source>
        <dbReference type="Proteomes" id="UP000036403"/>
    </source>
</evidence>
<dbReference type="PANTHER" id="PTHR11311">
    <property type="entry name" value="SPONDIN"/>
    <property type="match status" value="1"/>
</dbReference>
<keyword evidence="8" id="KW-0130">Cell adhesion</keyword>
<evidence type="ECO:0000256" key="8">
    <source>
        <dbReference type="ARBA" id="ARBA00022889"/>
    </source>
</evidence>
<dbReference type="InterPro" id="IPR002223">
    <property type="entry name" value="Kunitz_BPTI"/>
</dbReference>
<protein>
    <recommendedName>
        <fullName evidence="2">Spondin-1</fullName>
    </recommendedName>
    <alternativeName>
        <fullName evidence="11">F-spondin</fullName>
    </alternativeName>
</protein>
<dbReference type="PROSITE" id="PS50279">
    <property type="entry name" value="BPTI_KUNITZ_2"/>
    <property type="match status" value="1"/>
</dbReference>
<evidence type="ECO:0000256" key="5">
    <source>
        <dbReference type="ARBA" id="ARBA00022723"/>
    </source>
</evidence>
<keyword evidence="16" id="KW-1185">Reference proteome</keyword>
<accession>A0A0J7L7L3</accession>
<dbReference type="PaxDb" id="67767-A0A0J7L7L3"/>
<feature type="domain" description="Spondin" evidence="14">
    <location>
        <begin position="1"/>
        <end position="208"/>
    </location>
</feature>
<dbReference type="PROSITE" id="PS51020">
    <property type="entry name" value="SPONDIN"/>
    <property type="match status" value="1"/>
</dbReference>
<evidence type="ECO:0000256" key="7">
    <source>
        <dbReference type="ARBA" id="ARBA00022737"/>
    </source>
</evidence>
<feature type="domain" description="Reelin" evidence="13">
    <location>
        <begin position="1"/>
        <end position="108"/>
    </location>
</feature>
<dbReference type="InterPro" id="IPR009465">
    <property type="entry name" value="Spondin_N"/>
</dbReference>
<dbReference type="PROSITE" id="PS51019">
    <property type="entry name" value="REELIN"/>
    <property type="match status" value="1"/>
</dbReference>
<dbReference type="InterPro" id="IPR036383">
    <property type="entry name" value="TSP1_rpt_sf"/>
</dbReference>
<comment type="caution">
    <text evidence="15">The sequence shown here is derived from an EMBL/GenBank/DDBJ whole genome shotgun (WGS) entry which is preliminary data.</text>
</comment>
<keyword evidence="6" id="KW-0732">Signal</keyword>
<dbReference type="InterPro" id="IPR000884">
    <property type="entry name" value="TSP1_rpt"/>
</dbReference>
<dbReference type="Pfam" id="PF06468">
    <property type="entry name" value="Spond_N"/>
    <property type="match status" value="1"/>
</dbReference>
<keyword evidence="7" id="KW-0677">Repeat</keyword>
<comment type="subcellular location">
    <subcellularLocation>
        <location evidence="1">Secreted</location>
        <location evidence="1">Extracellular space</location>
        <location evidence="1">Extracellular matrix</location>
    </subcellularLocation>
</comment>
<evidence type="ECO:0000256" key="3">
    <source>
        <dbReference type="ARBA" id="ARBA00022525"/>
    </source>
</evidence>
<keyword evidence="3" id="KW-0964">Secreted</keyword>
<dbReference type="InterPro" id="IPR036880">
    <property type="entry name" value="Kunitz_BPTI_sf"/>
</dbReference>
<keyword evidence="9" id="KW-1015">Disulfide bond</keyword>
<dbReference type="CDD" id="cd00109">
    <property type="entry name" value="Kunitz-type"/>
    <property type="match status" value="1"/>
</dbReference>
<dbReference type="InterPro" id="IPR002861">
    <property type="entry name" value="Reeler_dom"/>
</dbReference>
<evidence type="ECO:0000256" key="2">
    <source>
        <dbReference type="ARBA" id="ARBA00019594"/>
    </source>
</evidence>
<dbReference type="PROSITE" id="PS50092">
    <property type="entry name" value="TSP1"/>
    <property type="match status" value="3"/>
</dbReference>
<dbReference type="Pfam" id="PF00090">
    <property type="entry name" value="TSP_1"/>
    <property type="match status" value="2"/>
</dbReference>
<dbReference type="OrthoDB" id="347314at2759"/>
<dbReference type="GO" id="GO:0031012">
    <property type="term" value="C:extracellular matrix"/>
    <property type="evidence" value="ECO:0007669"/>
    <property type="project" value="TreeGrafter"/>
</dbReference>
<feature type="domain" description="BPTI/Kunitz inhibitor" evidence="12">
    <location>
        <begin position="491"/>
        <end position="541"/>
    </location>
</feature>
<dbReference type="SMART" id="SM00209">
    <property type="entry name" value="TSP1"/>
    <property type="match status" value="3"/>
</dbReference>
<dbReference type="SUPFAM" id="SSF82895">
    <property type="entry name" value="TSP-1 type 1 repeat"/>
    <property type="match status" value="3"/>
</dbReference>
<evidence type="ECO:0000256" key="1">
    <source>
        <dbReference type="ARBA" id="ARBA00004498"/>
    </source>
</evidence>
<dbReference type="InterPro" id="IPR020901">
    <property type="entry name" value="Prtase_inh_Kunz-CS"/>
</dbReference>